<dbReference type="EMBL" id="PVLQ01000053">
    <property type="protein sequence ID" value="PRD64676.1"/>
    <property type="molecule type" value="Genomic_DNA"/>
</dbReference>
<dbReference type="AlphaFoldDB" id="A0A2S9K2I3"/>
<gene>
    <name evidence="5" type="ORF">C6P64_13190</name>
</gene>
<dbReference type="GO" id="GO:0003677">
    <property type="term" value="F:DNA binding"/>
    <property type="evidence" value="ECO:0007669"/>
    <property type="project" value="UniProtKB-KW"/>
</dbReference>
<name>A0A2S9K2I3_9BURK</name>
<evidence type="ECO:0000259" key="4">
    <source>
        <dbReference type="PROSITE" id="PS50987"/>
    </source>
</evidence>
<dbReference type="CDD" id="cd00090">
    <property type="entry name" value="HTH_ARSR"/>
    <property type="match status" value="1"/>
</dbReference>
<evidence type="ECO:0000256" key="1">
    <source>
        <dbReference type="ARBA" id="ARBA00023015"/>
    </source>
</evidence>
<evidence type="ECO:0000256" key="2">
    <source>
        <dbReference type="ARBA" id="ARBA00023125"/>
    </source>
</evidence>
<keyword evidence="1" id="KW-0805">Transcription regulation</keyword>
<dbReference type="InterPro" id="IPR036388">
    <property type="entry name" value="WH-like_DNA-bd_sf"/>
</dbReference>
<dbReference type="SUPFAM" id="SSF46785">
    <property type="entry name" value="Winged helix' DNA-binding domain"/>
    <property type="match status" value="1"/>
</dbReference>
<keyword evidence="2" id="KW-0238">DNA-binding</keyword>
<evidence type="ECO:0000313" key="6">
    <source>
        <dbReference type="Proteomes" id="UP000238589"/>
    </source>
</evidence>
<keyword evidence="6" id="KW-1185">Reference proteome</keyword>
<dbReference type="PROSITE" id="PS50987">
    <property type="entry name" value="HTH_ARSR_2"/>
    <property type="match status" value="1"/>
</dbReference>
<dbReference type="PANTHER" id="PTHR43132:SF2">
    <property type="entry name" value="ARSENICAL RESISTANCE OPERON REPRESSOR ARSR-RELATED"/>
    <property type="match status" value="1"/>
</dbReference>
<dbReference type="PRINTS" id="PR00778">
    <property type="entry name" value="HTHARSR"/>
</dbReference>
<feature type="domain" description="HTH arsR-type" evidence="4">
    <location>
        <begin position="1"/>
        <end position="95"/>
    </location>
</feature>
<dbReference type="Proteomes" id="UP000238589">
    <property type="component" value="Unassembled WGS sequence"/>
</dbReference>
<dbReference type="InterPro" id="IPR036390">
    <property type="entry name" value="WH_DNA-bd_sf"/>
</dbReference>
<dbReference type="OrthoDB" id="5297460at2"/>
<comment type="caution">
    <text evidence="5">The sequence shown here is derived from an EMBL/GenBank/DDBJ whole genome shotgun (WGS) entry which is preliminary data.</text>
</comment>
<dbReference type="SMART" id="SM00418">
    <property type="entry name" value="HTH_ARSR"/>
    <property type="match status" value="1"/>
</dbReference>
<dbReference type="InterPro" id="IPR051011">
    <property type="entry name" value="Metal_resp_trans_reg"/>
</dbReference>
<dbReference type="InterPro" id="IPR001845">
    <property type="entry name" value="HTH_ArsR_DNA-bd_dom"/>
</dbReference>
<dbReference type="RefSeq" id="WP_105749030.1">
    <property type="nucleotide sequence ID" value="NZ_PVLQ01000053.1"/>
</dbReference>
<organism evidence="5 6">
    <name type="scientific">Malikia granosa</name>
    <dbReference type="NCBI Taxonomy" id="263067"/>
    <lineage>
        <taxon>Bacteria</taxon>
        <taxon>Pseudomonadati</taxon>
        <taxon>Pseudomonadota</taxon>
        <taxon>Betaproteobacteria</taxon>
        <taxon>Burkholderiales</taxon>
        <taxon>Comamonadaceae</taxon>
        <taxon>Malikia</taxon>
    </lineage>
</organism>
<protein>
    <submittedName>
        <fullName evidence="5">Transcriptional regulator</fullName>
    </submittedName>
</protein>
<dbReference type="PANTHER" id="PTHR43132">
    <property type="entry name" value="ARSENICAL RESISTANCE OPERON REPRESSOR ARSR-RELATED"/>
    <property type="match status" value="1"/>
</dbReference>
<keyword evidence="3" id="KW-0804">Transcription</keyword>
<dbReference type="InterPro" id="IPR011991">
    <property type="entry name" value="ArsR-like_HTH"/>
</dbReference>
<dbReference type="GO" id="GO:0003700">
    <property type="term" value="F:DNA-binding transcription factor activity"/>
    <property type="evidence" value="ECO:0007669"/>
    <property type="project" value="InterPro"/>
</dbReference>
<evidence type="ECO:0000313" key="5">
    <source>
        <dbReference type="EMBL" id="PRD64676.1"/>
    </source>
</evidence>
<dbReference type="Pfam" id="PF12840">
    <property type="entry name" value="HTH_20"/>
    <property type="match status" value="1"/>
</dbReference>
<sequence length="109" mass="11600">MNDTEVVKALGALAQESRLRLFRLLVVAGREGATPGRMGEALGIAPTSISFHMKELLNAGLVSQARDGRHIIYRAQVDAMNDLLGFLTANCCGGEPCLTTPLPVQCTSC</sequence>
<proteinExistence type="predicted"/>
<dbReference type="NCBIfam" id="NF033788">
    <property type="entry name" value="HTH_metalloreg"/>
    <property type="match status" value="1"/>
</dbReference>
<dbReference type="Gene3D" id="1.10.10.10">
    <property type="entry name" value="Winged helix-like DNA-binding domain superfamily/Winged helix DNA-binding domain"/>
    <property type="match status" value="1"/>
</dbReference>
<reference evidence="5 6" key="1">
    <citation type="submission" date="2018-03" db="EMBL/GenBank/DDBJ databases">
        <title>Comparative genomics illustrates the genes involved in a hyperalkaliphilic mechanisms of Serpentinomonas isolated from highly-alkaline calcium-rich serpentinized springs.</title>
        <authorList>
            <person name="Suzuki S."/>
            <person name="Ishii S."/>
            <person name="Walworth N."/>
            <person name="Bird L."/>
            <person name="Kuenen J.G."/>
            <person name="Nealson K.H."/>
        </authorList>
    </citation>
    <scope>NUCLEOTIDE SEQUENCE [LARGE SCALE GENOMIC DNA]</scope>
    <source>
        <strain evidence="5 6">P1</strain>
    </source>
</reference>
<evidence type="ECO:0000256" key="3">
    <source>
        <dbReference type="ARBA" id="ARBA00023163"/>
    </source>
</evidence>
<accession>A0A2S9K2I3</accession>